<dbReference type="PANTHER" id="PTHR33221:SF16">
    <property type="entry name" value="HTH-TYPE TRANSCRIPTIONAL REGULATOR SLR0846-RELATED"/>
    <property type="match status" value="1"/>
</dbReference>
<dbReference type="AlphaFoldDB" id="A9LGU5"/>
<dbReference type="PANTHER" id="PTHR33221">
    <property type="entry name" value="WINGED HELIX-TURN-HELIX TRANSCRIPTIONAL REGULATOR, RRF2 FAMILY"/>
    <property type="match status" value="1"/>
</dbReference>
<sequence>MVISARVHYACVAMLELAIQNDEGSPVAIREITDRHGVPGPFLVQILRSLRALGWVQSIRGSQGGYRLSVDPATITLLDIAEAIGSQETGCRTEAKGTPIAAMLQEQWDDAAEASRRVLGQATLSGLVERAQHGDASMFYI</sequence>
<dbReference type="NCBIfam" id="TIGR00738">
    <property type="entry name" value="rrf2_super"/>
    <property type="match status" value="1"/>
</dbReference>
<dbReference type="GO" id="GO:0005829">
    <property type="term" value="C:cytosol"/>
    <property type="evidence" value="ECO:0007669"/>
    <property type="project" value="TreeGrafter"/>
</dbReference>
<name>A9LGU5_9BACT</name>
<gene>
    <name evidence="1" type="ORF">6N14_23</name>
</gene>
<dbReference type="InterPro" id="IPR000944">
    <property type="entry name" value="Tscrpt_reg_Rrf2"/>
</dbReference>
<dbReference type="SUPFAM" id="SSF46785">
    <property type="entry name" value="Winged helix' DNA-binding domain"/>
    <property type="match status" value="1"/>
</dbReference>
<protein>
    <submittedName>
        <fullName evidence="1">Transcriptional regulator</fullName>
    </submittedName>
</protein>
<organism evidence="1">
    <name type="scientific">uncultured planctomycete 6N14</name>
    <dbReference type="NCBI Taxonomy" id="455069"/>
    <lineage>
        <taxon>Bacteria</taxon>
        <taxon>Pseudomonadati</taxon>
        <taxon>Planctomycetota</taxon>
        <taxon>Planctomycetia</taxon>
        <taxon>Planctomycetales</taxon>
        <taxon>environmental samples</taxon>
    </lineage>
</organism>
<dbReference type="Gene3D" id="1.10.10.10">
    <property type="entry name" value="Winged helix-like DNA-binding domain superfamily/Winged helix DNA-binding domain"/>
    <property type="match status" value="1"/>
</dbReference>
<reference evidence="1" key="1">
    <citation type="journal article" date="2007" name="ISME J.">
        <title>Fosmids of novel marine Planctomycetes from the Namibian and Oregon coast upwelling systems and their cross-comparison with planctomycete genomes.</title>
        <authorList>
            <person name="Woebken D."/>
            <person name="Teeling H."/>
            <person name="Wecker P."/>
            <person name="Dumitriu A."/>
            <person name="Kostadinov I."/>
            <person name="DeLong E.F."/>
            <person name="Amann R."/>
            <person name="Gloeckner F.O."/>
        </authorList>
    </citation>
    <scope>NUCLEOTIDE SEQUENCE</scope>
</reference>
<dbReference type="GO" id="GO:0003700">
    <property type="term" value="F:DNA-binding transcription factor activity"/>
    <property type="evidence" value="ECO:0007669"/>
    <property type="project" value="TreeGrafter"/>
</dbReference>
<dbReference type="PROSITE" id="PS51197">
    <property type="entry name" value="HTH_RRF2_2"/>
    <property type="match status" value="1"/>
</dbReference>
<dbReference type="Pfam" id="PF02082">
    <property type="entry name" value="Rrf2"/>
    <property type="match status" value="1"/>
</dbReference>
<dbReference type="EMBL" id="EF591885">
    <property type="protein sequence ID" value="ABX10616.1"/>
    <property type="molecule type" value="Genomic_DNA"/>
</dbReference>
<dbReference type="InterPro" id="IPR036388">
    <property type="entry name" value="WH-like_DNA-bd_sf"/>
</dbReference>
<accession>A9LGU5</accession>
<evidence type="ECO:0000313" key="1">
    <source>
        <dbReference type="EMBL" id="ABX10616.1"/>
    </source>
</evidence>
<dbReference type="InterPro" id="IPR036390">
    <property type="entry name" value="WH_DNA-bd_sf"/>
</dbReference>
<proteinExistence type="predicted"/>